<reference evidence="1" key="2">
    <citation type="journal article" date="2015" name="Data Brief">
        <title>Shoot transcriptome of the giant reed, Arundo donax.</title>
        <authorList>
            <person name="Barrero R.A."/>
            <person name="Guerrero F.D."/>
            <person name="Moolhuijzen P."/>
            <person name="Goolsby J.A."/>
            <person name="Tidwell J."/>
            <person name="Bellgard S.E."/>
            <person name="Bellgard M.I."/>
        </authorList>
    </citation>
    <scope>NUCLEOTIDE SEQUENCE</scope>
    <source>
        <tissue evidence="1">Shoot tissue taken approximately 20 cm above the soil surface</tissue>
    </source>
</reference>
<proteinExistence type="predicted"/>
<name>A0A0A9AEH6_ARUDO</name>
<accession>A0A0A9AEH6</accession>
<dbReference type="EMBL" id="GBRH01247856">
    <property type="protein sequence ID" value="JAD50039.1"/>
    <property type="molecule type" value="Transcribed_RNA"/>
</dbReference>
<protein>
    <submittedName>
        <fullName evidence="1">Uncharacterized protein</fullName>
    </submittedName>
</protein>
<organism evidence="1">
    <name type="scientific">Arundo donax</name>
    <name type="common">Giant reed</name>
    <name type="synonym">Donax arundinaceus</name>
    <dbReference type="NCBI Taxonomy" id="35708"/>
    <lineage>
        <taxon>Eukaryota</taxon>
        <taxon>Viridiplantae</taxon>
        <taxon>Streptophyta</taxon>
        <taxon>Embryophyta</taxon>
        <taxon>Tracheophyta</taxon>
        <taxon>Spermatophyta</taxon>
        <taxon>Magnoliopsida</taxon>
        <taxon>Liliopsida</taxon>
        <taxon>Poales</taxon>
        <taxon>Poaceae</taxon>
        <taxon>PACMAD clade</taxon>
        <taxon>Arundinoideae</taxon>
        <taxon>Arundineae</taxon>
        <taxon>Arundo</taxon>
    </lineage>
</organism>
<sequence>MRICTLARHPNVNSTCMHRSMPAAGTHDYALKQGKQLHSLDAKDAGGGAGAGCTVGTCDPSMPHSWHRSHSSLNLANAAWQYSAAAATVIPSTSLSFS</sequence>
<evidence type="ECO:0000313" key="1">
    <source>
        <dbReference type="EMBL" id="JAD50039.1"/>
    </source>
</evidence>
<reference evidence="1" key="1">
    <citation type="submission" date="2014-09" db="EMBL/GenBank/DDBJ databases">
        <authorList>
            <person name="Magalhaes I.L.F."/>
            <person name="Oliveira U."/>
            <person name="Santos F.R."/>
            <person name="Vidigal T.H.D.A."/>
            <person name="Brescovit A.D."/>
            <person name="Santos A.J."/>
        </authorList>
    </citation>
    <scope>NUCLEOTIDE SEQUENCE</scope>
    <source>
        <tissue evidence="1">Shoot tissue taken approximately 20 cm above the soil surface</tissue>
    </source>
</reference>
<dbReference type="AlphaFoldDB" id="A0A0A9AEH6"/>